<feature type="binding site" evidence="10">
    <location>
        <begin position="81"/>
        <end position="85"/>
    </location>
    <ligand>
        <name>GTP</name>
        <dbReference type="ChEBI" id="CHEBI:37565"/>
    </ligand>
</feature>
<dbReference type="NCBIfam" id="NF000766">
    <property type="entry name" value="PRK00049.1"/>
    <property type="match status" value="1"/>
</dbReference>
<dbReference type="InterPro" id="IPR005225">
    <property type="entry name" value="Small_GTP-bd"/>
</dbReference>
<evidence type="ECO:0000256" key="10">
    <source>
        <dbReference type="HAMAP-Rule" id="MF_00118"/>
    </source>
</evidence>
<dbReference type="PRINTS" id="PR00315">
    <property type="entry name" value="ELONGATNFCT"/>
</dbReference>
<keyword evidence="3 10" id="KW-0547">Nucleotide-binding</keyword>
<evidence type="ECO:0000313" key="15">
    <source>
        <dbReference type="EMBL" id="KRU14254.1"/>
    </source>
</evidence>
<evidence type="ECO:0000313" key="17">
    <source>
        <dbReference type="Proteomes" id="UP000030905"/>
    </source>
</evidence>
<dbReference type="EC" id="3.6.5.3" evidence="10"/>
<dbReference type="KEGG" id="cpat:CLPA_c36900"/>
<evidence type="ECO:0000256" key="5">
    <source>
        <dbReference type="ARBA" id="ARBA00022801"/>
    </source>
</evidence>
<reference evidence="14" key="2">
    <citation type="submission" date="2015-10" db="EMBL/GenBank/DDBJ databases">
        <title>Improved Draft Genome Sequence of Clostridium pasteurianum Strain ATCC 6013 (DSM 525) Using a Hybrid Next-Generation Sequencing Approach.</title>
        <authorList>
            <person name="Pyne M.E."/>
            <person name="Utturkar S.M."/>
            <person name="Brown S.D."/>
            <person name="Moo-Young M."/>
            <person name="Chung D.A."/>
            <person name="Chou P.C."/>
        </authorList>
    </citation>
    <scope>NUCLEOTIDE SEQUENCE</scope>
    <source>
        <strain evidence="14">ATCC 6013</strain>
    </source>
</reference>
<dbReference type="InterPro" id="IPR004160">
    <property type="entry name" value="Transl_elong_EFTu/EF1A_C"/>
</dbReference>
<dbReference type="EMBL" id="JPGY02000001">
    <property type="protein sequence ID" value="KRU14241.1"/>
    <property type="molecule type" value="Genomic_DNA"/>
</dbReference>
<comment type="function">
    <text evidence="10">GTP hydrolase that promotes the GTP-dependent binding of aminoacyl-tRNA to the A-site of ribosomes during protein biosynthesis.</text>
</comment>
<comment type="catalytic activity">
    <reaction evidence="10">
        <text>GTP + H2O = GDP + phosphate + H(+)</text>
        <dbReference type="Rhea" id="RHEA:19669"/>
        <dbReference type="ChEBI" id="CHEBI:15377"/>
        <dbReference type="ChEBI" id="CHEBI:15378"/>
        <dbReference type="ChEBI" id="CHEBI:37565"/>
        <dbReference type="ChEBI" id="CHEBI:43474"/>
        <dbReference type="ChEBI" id="CHEBI:58189"/>
        <dbReference type="EC" id="3.6.5.3"/>
    </reaction>
</comment>
<comment type="subcellular location">
    <subcellularLocation>
        <location evidence="10">Cytoplasm</location>
    </subcellularLocation>
</comment>
<keyword evidence="6 10" id="KW-0460">Magnesium</keyword>
<protein>
    <recommendedName>
        <fullName evidence="9 10">Elongation factor Tu</fullName>
        <shortName evidence="10">EF-Tu</shortName>
        <ecNumber evidence="10">3.6.5.3</ecNumber>
    </recommendedName>
</protein>
<evidence type="ECO:0000313" key="13">
    <source>
        <dbReference type="EMBL" id="AJA53734.1"/>
    </source>
</evidence>
<evidence type="ECO:0000256" key="8">
    <source>
        <dbReference type="ARBA" id="ARBA00023134"/>
    </source>
</evidence>
<evidence type="ECO:0000256" key="3">
    <source>
        <dbReference type="ARBA" id="ARBA00022741"/>
    </source>
</evidence>
<dbReference type="CDD" id="cd01884">
    <property type="entry name" value="EF_Tu"/>
    <property type="match status" value="1"/>
</dbReference>
<dbReference type="FunFam" id="3.40.50.300:FF:000003">
    <property type="entry name" value="Elongation factor Tu"/>
    <property type="match status" value="1"/>
</dbReference>
<keyword evidence="10" id="KW-0479">Metal-binding</keyword>
<evidence type="ECO:0000256" key="1">
    <source>
        <dbReference type="ARBA" id="ARBA00007249"/>
    </source>
</evidence>
<dbReference type="NCBIfam" id="NF009373">
    <property type="entry name" value="PRK12736.1"/>
    <property type="match status" value="1"/>
</dbReference>
<dbReference type="InterPro" id="IPR031157">
    <property type="entry name" value="G_TR_CS"/>
</dbReference>
<dbReference type="NCBIfam" id="TIGR00485">
    <property type="entry name" value="EF-Tu"/>
    <property type="match status" value="1"/>
</dbReference>
<reference evidence="14 16" key="3">
    <citation type="journal article" name="Genome Announc.">
        <title>Improved Draft Genome Sequence of Clostridium pasteurianum Strain ATCC 6013 (DSM 525) Using a Hybrid Next-Generation Sequencing Approach.</title>
        <authorList>
            <person name="Pyne M.E."/>
            <person name="Utturkar S."/>
            <person name="Brown S.D."/>
            <person name="Moo-Young M."/>
            <person name="Chung D.A."/>
            <person name="Chou C.P."/>
        </authorList>
    </citation>
    <scope>NUCLEOTIDE SEQUENCE [LARGE SCALE GENOMIC DNA]</scope>
    <source>
        <strain evidence="14 16">ATCC 6013</strain>
    </source>
</reference>
<dbReference type="RefSeq" id="WP_003447962.1">
    <property type="nucleotide sequence ID" value="NZ_ANZB01000019.1"/>
</dbReference>
<feature type="domain" description="Tr-type G" evidence="11">
    <location>
        <begin position="10"/>
        <end position="206"/>
    </location>
</feature>
<dbReference type="GO" id="GO:0005525">
    <property type="term" value="F:GTP binding"/>
    <property type="evidence" value="ECO:0007669"/>
    <property type="project" value="UniProtKB-UniRule"/>
</dbReference>
<feature type="binding site" evidence="10">
    <location>
        <begin position="19"/>
        <end position="26"/>
    </location>
    <ligand>
        <name>GTP</name>
        <dbReference type="ChEBI" id="CHEBI:37565"/>
    </ligand>
</feature>
<dbReference type="Proteomes" id="UP000028042">
    <property type="component" value="Unassembled WGS sequence"/>
</dbReference>
<dbReference type="InterPro" id="IPR027417">
    <property type="entry name" value="P-loop_NTPase"/>
</dbReference>
<dbReference type="SUPFAM" id="SSF52540">
    <property type="entry name" value="P-loop containing nucleoside triphosphate hydrolases"/>
    <property type="match status" value="1"/>
</dbReference>
<dbReference type="CDD" id="cd03707">
    <property type="entry name" value="EFTU_III"/>
    <property type="match status" value="1"/>
</dbReference>
<keyword evidence="17" id="KW-1185">Reference proteome</keyword>
<dbReference type="Pfam" id="PF03144">
    <property type="entry name" value="GTP_EFTU_D2"/>
    <property type="match status" value="1"/>
</dbReference>
<dbReference type="GeneID" id="93075784"/>
<dbReference type="InterPro" id="IPR009001">
    <property type="entry name" value="Transl_elong_EF1A/Init_IF2_C"/>
</dbReference>
<feature type="binding site" evidence="10">
    <location>
        <begin position="136"/>
        <end position="139"/>
    </location>
    <ligand>
        <name>GTP</name>
        <dbReference type="ChEBI" id="CHEBI:37565"/>
    </ligand>
</feature>
<evidence type="ECO:0000259" key="11">
    <source>
        <dbReference type="PROSITE" id="PS51722"/>
    </source>
</evidence>
<dbReference type="GO" id="GO:0003924">
    <property type="term" value="F:GTPase activity"/>
    <property type="evidence" value="ECO:0007669"/>
    <property type="project" value="UniProtKB-UniRule"/>
</dbReference>
<dbReference type="EMBL" id="CP009268">
    <property type="protein sequence ID" value="AJA53734.1"/>
    <property type="molecule type" value="Genomic_DNA"/>
</dbReference>
<dbReference type="PROSITE" id="PS51722">
    <property type="entry name" value="G_TR_2"/>
    <property type="match status" value="1"/>
</dbReference>
<sequence length="397" mass="43185">MAKAKFERNKPHVNIGTIGHVDHGKTTLTAAITTVLAQTGGATATNYAEIDKAPEEKERGITINTAHVEYETTNRHYAHVDCPGHADYVKNMITGAAQMDGAILVVSAADGPMPQTREHILLASRVGVQHIVVFLNKADMVDDPELIELVEMEVRELLSEYGFPGDDTPVIVGSALKALENPTDEEAIKPILELMEAVDSYIPTPERATDKTFLMPVEDVFTITGRGTVATGRVESGVLHVGDEVEIVGLKDEIGKTVVTGVEMFRKLLDEAMAGDNIGALLRGIQRTDIERGQVLAKPGSVTPHKKFVGQVYVLKKEEGGRHTPFFDGYRPQFYFRTTDVTGLIKLPEGMEMVMPGDHIDMTVELISPVAMTDNLRFAIREGGRTVGSGVVTSIVE</sequence>
<dbReference type="KEGG" id="cpat:CLPA_c36770"/>
<dbReference type="GO" id="GO:0003746">
    <property type="term" value="F:translation elongation factor activity"/>
    <property type="evidence" value="ECO:0007669"/>
    <property type="project" value="UniProtKB-UniRule"/>
</dbReference>
<dbReference type="PROSITE" id="PS00301">
    <property type="entry name" value="G_TR_1"/>
    <property type="match status" value="1"/>
</dbReference>
<dbReference type="FunFam" id="2.40.30.10:FF:000001">
    <property type="entry name" value="Elongation factor Tu"/>
    <property type="match status" value="1"/>
</dbReference>
<name>A0A0H3JAP8_CLOPA</name>
<dbReference type="InterPro" id="IPR000795">
    <property type="entry name" value="T_Tr_GTP-bd_dom"/>
</dbReference>
<dbReference type="GO" id="GO:0005829">
    <property type="term" value="C:cytosol"/>
    <property type="evidence" value="ECO:0007669"/>
    <property type="project" value="TreeGrafter"/>
</dbReference>
<dbReference type="InterPro" id="IPR033720">
    <property type="entry name" value="EFTU_2"/>
</dbReference>
<keyword evidence="4 10" id="KW-0251">Elongation factor</keyword>
<keyword evidence="5 10" id="KW-0378">Hydrolase</keyword>
<gene>
    <name evidence="12" type="primary">tuf1</name>
    <name evidence="10" type="synonym">tuf</name>
    <name evidence="13" type="synonym">tuf2</name>
    <name evidence="12" type="ORF">CLPA_c36770</name>
    <name evidence="13" type="ORF">CLPA_c36900</name>
    <name evidence="14" type="ORF">CP6013_03499</name>
    <name evidence="15" type="ORF">CP6013_03512</name>
</gene>
<evidence type="ECO:0000256" key="6">
    <source>
        <dbReference type="ARBA" id="ARBA00022842"/>
    </source>
</evidence>
<dbReference type="PANTHER" id="PTHR43721">
    <property type="entry name" value="ELONGATION FACTOR TU-RELATED"/>
    <property type="match status" value="1"/>
</dbReference>
<evidence type="ECO:0000256" key="7">
    <source>
        <dbReference type="ARBA" id="ARBA00022917"/>
    </source>
</evidence>
<accession>A0A0H3JAP8</accession>
<dbReference type="InterPro" id="IPR004541">
    <property type="entry name" value="Transl_elong_EFTu/EF1A_bac/org"/>
</dbReference>
<dbReference type="HAMAP" id="MF_00118_B">
    <property type="entry name" value="EF_Tu_B"/>
    <property type="match status" value="1"/>
</dbReference>
<dbReference type="KEGG" id="cpae:CPAST_c36770"/>
<dbReference type="InterPro" id="IPR009000">
    <property type="entry name" value="Transl_B-barrel_sf"/>
</dbReference>
<evidence type="ECO:0000256" key="2">
    <source>
        <dbReference type="ARBA" id="ARBA00022490"/>
    </source>
</evidence>
<keyword evidence="2 10" id="KW-0963">Cytoplasm</keyword>
<dbReference type="Gene3D" id="2.40.30.10">
    <property type="entry name" value="Translation factors"/>
    <property type="match status" value="2"/>
</dbReference>
<reference evidence="12 17" key="1">
    <citation type="journal article" date="2015" name="Genome Announc.">
        <title>Complete Genome Sequence of the Nitrogen-Fixing and Solvent-Producing Clostridium pasteurianum DSM 525.</title>
        <authorList>
            <person name="Poehlein A."/>
            <person name="Grosse-Honebrink A."/>
            <person name="Zhang Y."/>
            <person name="Minton N.P."/>
            <person name="Daniel R."/>
        </authorList>
    </citation>
    <scope>NUCLEOTIDE SEQUENCE [LARGE SCALE GENOMIC DNA]</scope>
    <source>
        <strain evidence="12">DSM 525</strain>
        <strain evidence="17">DSM 525 / ATCC 6013</strain>
    </source>
</reference>
<evidence type="ECO:0000313" key="14">
    <source>
        <dbReference type="EMBL" id="KRU14241.1"/>
    </source>
</evidence>
<dbReference type="NCBIfam" id="TIGR00231">
    <property type="entry name" value="small_GTP"/>
    <property type="match status" value="1"/>
</dbReference>
<dbReference type="Proteomes" id="UP000030905">
    <property type="component" value="Chromosome"/>
</dbReference>
<feature type="binding site" evidence="10">
    <location>
        <position position="26"/>
    </location>
    <ligand>
        <name>Mg(2+)</name>
        <dbReference type="ChEBI" id="CHEBI:18420"/>
    </ligand>
</feature>
<proteinExistence type="inferred from homology"/>
<evidence type="ECO:0000256" key="4">
    <source>
        <dbReference type="ARBA" id="ARBA00022768"/>
    </source>
</evidence>
<dbReference type="InterPro" id="IPR041709">
    <property type="entry name" value="EF-Tu_GTP-bd"/>
</dbReference>
<dbReference type="PATRIC" id="fig|1262449.3.peg.3868"/>
<comment type="subunit">
    <text evidence="10">Monomer.</text>
</comment>
<dbReference type="SUPFAM" id="SSF50447">
    <property type="entry name" value="Translation proteins"/>
    <property type="match status" value="1"/>
</dbReference>
<keyword evidence="7 10" id="KW-0648">Protein biosynthesis</keyword>
<dbReference type="GO" id="GO:0016779">
    <property type="term" value="F:nucleotidyltransferase activity"/>
    <property type="evidence" value="ECO:0007669"/>
    <property type="project" value="UniProtKB-KW"/>
</dbReference>
<keyword evidence="14" id="KW-0808">Transferase</keyword>
<dbReference type="InterPro" id="IPR050055">
    <property type="entry name" value="EF-Tu_GTPase"/>
</dbReference>
<dbReference type="Pfam" id="PF00009">
    <property type="entry name" value="GTP_EFTU"/>
    <property type="match status" value="1"/>
</dbReference>
<dbReference type="GO" id="GO:0000287">
    <property type="term" value="F:magnesium ion binding"/>
    <property type="evidence" value="ECO:0007669"/>
    <property type="project" value="UniProtKB-UniRule"/>
</dbReference>
<dbReference type="eggNOG" id="COG0050">
    <property type="taxonomic scope" value="Bacteria"/>
</dbReference>
<keyword evidence="14" id="KW-0548">Nucleotidyltransferase</keyword>
<dbReference type="KEGG" id="cpae:CPAST_c36900"/>
<keyword evidence="8 10" id="KW-0342">GTP-binding</keyword>
<dbReference type="EMBL" id="CP009268">
    <property type="protein sequence ID" value="AJA53721.1"/>
    <property type="molecule type" value="Genomic_DNA"/>
</dbReference>
<evidence type="ECO:0000313" key="12">
    <source>
        <dbReference type="EMBL" id="AJA53721.1"/>
    </source>
</evidence>
<dbReference type="CDD" id="cd03697">
    <property type="entry name" value="EFTU_II"/>
    <property type="match status" value="1"/>
</dbReference>
<organism evidence="12 17">
    <name type="scientific">Clostridium pasteurianum DSM 525 = ATCC 6013</name>
    <dbReference type="NCBI Taxonomy" id="1262449"/>
    <lineage>
        <taxon>Bacteria</taxon>
        <taxon>Bacillati</taxon>
        <taxon>Bacillota</taxon>
        <taxon>Clostridia</taxon>
        <taxon>Eubacteriales</taxon>
        <taxon>Clostridiaceae</taxon>
        <taxon>Clostridium</taxon>
    </lineage>
</organism>
<dbReference type="InterPro" id="IPR004161">
    <property type="entry name" value="EFTu-like_2"/>
</dbReference>
<comment type="similarity">
    <text evidence="1 10">Belongs to the TRAFAC class translation factor GTPase superfamily. Classic translation factor GTPase family. EF-Tu/EF-1A subfamily.</text>
</comment>
<dbReference type="Gene3D" id="3.40.50.300">
    <property type="entry name" value="P-loop containing nucleotide triphosphate hydrolases"/>
    <property type="match status" value="1"/>
</dbReference>
<dbReference type="PANTHER" id="PTHR43721:SF22">
    <property type="entry name" value="ELONGATION FACTOR TU, MITOCHONDRIAL"/>
    <property type="match status" value="1"/>
</dbReference>
<dbReference type="Pfam" id="PF03143">
    <property type="entry name" value="GTP_EFTU_D3"/>
    <property type="match status" value="1"/>
</dbReference>
<evidence type="ECO:0000313" key="16">
    <source>
        <dbReference type="Proteomes" id="UP000028042"/>
    </source>
</evidence>
<dbReference type="NCBIfam" id="NF009372">
    <property type="entry name" value="PRK12735.1"/>
    <property type="match status" value="1"/>
</dbReference>
<dbReference type="SUPFAM" id="SSF50465">
    <property type="entry name" value="EF-Tu/eEF-1alpha/eIF2-gamma C-terminal domain"/>
    <property type="match status" value="1"/>
</dbReference>
<evidence type="ECO:0000256" key="9">
    <source>
        <dbReference type="ARBA" id="ARBA00029554"/>
    </source>
</evidence>
<dbReference type="AlphaFoldDB" id="A0A0H3JAP8"/>
<dbReference type="EMBL" id="JPGY02000001">
    <property type="protein sequence ID" value="KRU14254.1"/>
    <property type="molecule type" value="Genomic_DNA"/>
</dbReference>